<name>C6PS44_9CLOT</name>
<gene>
    <name evidence="1" type="ORF">CcarbDRAFT_1611</name>
</gene>
<evidence type="ECO:0000313" key="1">
    <source>
        <dbReference type="EMBL" id="EET87969.1"/>
    </source>
</evidence>
<reference evidence="1 2" key="1">
    <citation type="submission" date="2009-06" db="EMBL/GenBank/DDBJ databases">
        <title>The draft genome of Clostridium carboxidivorans P7.</title>
        <authorList>
            <consortium name="US DOE Joint Genome Institute (JGI-PGF)"/>
            <person name="Lucas S."/>
            <person name="Copeland A."/>
            <person name="Lapidus A."/>
            <person name="Glavina del Rio T."/>
            <person name="Tice H."/>
            <person name="Bruce D."/>
            <person name="Goodwin L."/>
            <person name="Pitluck S."/>
            <person name="Larimer F."/>
            <person name="Land M.L."/>
            <person name="Hauser L."/>
            <person name="Hemme C.L."/>
        </authorList>
    </citation>
    <scope>NUCLEOTIDE SEQUENCE [LARGE SCALE GENOMIC DNA]</scope>
    <source>
        <strain evidence="1 2">P7</strain>
    </source>
</reference>
<protein>
    <submittedName>
        <fullName evidence="1">Uncharacterized protein</fullName>
    </submittedName>
</protein>
<keyword evidence="2" id="KW-1185">Reference proteome</keyword>
<dbReference type="AlphaFoldDB" id="C6PS44"/>
<evidence type="ECO:0000313" key="2">
    <source>
        <dbReference type="Proteomes" id="UP000004198"/>
    </source>
</evidence>
<dbReference type="OrthoDB" id="2078486at2"/>
<comment type="caution">
    <text evidence="1">The sequence shown here is derived from an EMBL/GenBank/DDBJ whole genome shotgun (WGS) entry which is preliminary data.</text>
</comment>
<dbReference type="EMBL" id="ACVI01000020">
    <property type="protein sequence ID" value="EET87969.1"/>
    <property type="molecule type" value="Genomic_DNA"/>
</dbReference>
<dbReference type="STRING" id="536227.Ccar_13980"/>
<sequence length="77" mass="9013">MARETADKIQSFKDEIASKKYRFLVCHSSELDSLKIKTLEKNIEKEKTGMFVFITNQLNKESLSDKDILIEYIIKIL</sequence>
<dbReference type="PATRIC" id="fig|536227.13.peg.2930"/>
<dbReference type="KEGG" id="cck:Ccar_13980"/>
<organism evidence="1 2">
    <name type="scientific">Clostridium carboxidivorans P7</name>
    <dbReference type="NCBI Taxonomy" id="536227"/>
    <lineage>
        <taxon>Bacteria</taxon>
        <taxon>Bacillati</taxon>
        <taxon>Bacillota</taxon>
        <taxon>Clostridia</taxon>
        <taxon>Eubacteriales</taxon>
        <taxon>Clostridiaceae</taxon>
        <taxon>Clostridium</taxon>
    </lineage>
</organism>
<dbReference type="RefSeq" id="WP_007060496.1">
    <property type="nucleotide sequence ID" value="NZ_ACVI01000020.1"/>
</dbReference>
<dbReference type="Proteomes" id="UP000004198">
    <property type="component" value="Unassembled WGS sequence"/>
</dbReference>
<proteinExistence type="predicted"/>
<accession>C6PS44</accession>